<protein>
    <submittedName>
        <fullName evidence="2">Inositol monophosphatase</fullName>
    </submittedName>
</protein>
<dbReference type="GO" id="GO:0046872">
    <property type="term" value="F:metal ion binding"/>
    <property type="evidence" value="ECO:0007669"/>
    <property type="project" value="UniProtKB-KW"/>
</dbReference>
<feature type="binding site" evidence="1">
    <location>
        <position position="67"/>
    </location>
    <ligand>
        <name>Mg(2+)</name>
        <dbReference type="ChEBI" id="CHEBI:18420"/>
        <label>1</label>
        <note>catalytic</note>
    </ligand>
</feature>
<dbReference type="Gene3D" id="3.30.540.10">
    <property type="entry name" value="Fructose-1,6-Bisphosphatase, subunit A, domain 1"/>
    <property type="match status" value="1"/>
</dbReference>
<dbReference type="InterPro" id="IPR000760">
    <property type="entry name" value="Inositol_monophosphatase-like"/>
</dbReference>
<dbReference type="AlphaFoldDB" id="A0A8J3NQM7"/>
<evidence type="ECO:0000256" key="1">
    <source>
        <dbReference type="PIRSR" id="PIRSR600760-2"/>
    </source>
</evidence>
<dbReference type="PANTHER" id="PTHR20854:SF4">
    <property type="entry name" value="INOSITOL-1-MONOPHOSPHATASE-RELATED"/>
    <property type="match status" value="1"/>
</dbReference>
<organism evidence="2 3">
    <name type="scientific">Catellatospora chokoriensis</name>
    <dbReference type="NCBI Taxonomy" id="310353"/>
    <lineage>
        <taxon>Bacteria</taxon>
        <taxon>Bacillati</taxon>
        <taxon>Actinomycetota</taxon>
        <taxon>Actinomycetes</taxon>
        <taxon>Micromonosporales</taxon>
        <taxon>Micromonosporaceae</taxon>
        <taxon>Catellatospora</taxon>
    </lineage>
</organism>
<feature type="binding site" evidence="1">
    <location>
        <position position="92"/>
    </location>
    <ligand>
        <name>Mg(2+)</name>
        <dbReference type="ChEBI" id="CHEBI:18420"/>
        <label>1</label>
        <note>catalytic</note>
    </ligand>
</feature>
<evidence type="ECO:0000313" key="3">
    <source>
        <dbReference type="Proteomes" id="UP000619293"/>
    </source>
</evidence>
<proteinExistence type="predicted"/>
<dbReference type="SUPFAM" id="SSF56655">
    <property type="entry name" value="Carbohydrate phosphatase"/>
    <property type="match status" value="1"/>
</dbReference>
<keyword evidence="1" id="KW-0479">Metal-binding</keyword>
<dbReference type="PRINTS" id="PR00377">
    <property type="entry name" value="IMPHPHTASES"/>
</dbReference>
<keyword evidence="1" id="KW-0460">Magnesium</keyword>
<dbReference type="EMBL" id="BONG01000012">
    <property type="protein sequence ID" value="GIF89080.1"/>
    <property type="molecule type" value="Genomic_DNA"/>
</dbReference>
<dbReference type="GO" id="GO:0007165">
    <property type="term" value="P:signal transduction"/>
    <property type="evidence" value="ECO:0007669"/>
    <property type="project" value="TreeGrafter"/>
</dbReference>
<reference evidence="2 3" key="1">
    <citation type="submission" date="2021-01" db="EMBL/GenBank/DDBJ databases">
        <title>Whole genome shotgun sequence of Catellatospora chokoriensis NBRC 107358.</title>
        <authorList>
            <person name="Komaki H."/>
            <person name="Tamura T."/>
        </authorList>
    </citation>
    <scope>NUCLEOTIDE SEQUENCE [LARGE SCALE GENOMIC DNA]</scope>
    <source>
        <strain evidence="2 3">NBRC 107358</strain>
    </source>
</reference>
<dbReference type="GO" id="GO:0008934">
    <property type="term" value="F:inositol monophosphate 1-phosphatase activity"/>
    <property type="evidence" value="ECO:0007669"/>
    <property type="project" value="TreeGrafter"/>
</dbReference>
<dbReference type="PANTHER" id="PTHR20854">
    <property type="entry name" value="INOSITOL MONOPHOSPHATASE"/>
    <property type="match status" value="1"/>
</dbReference>
<feature type="binding site" evidence="1">
    <location>
        <position position="90"/>
    </location>
    <ligand>
        <name>Mg(2+)</name>
        <dbReference type="ChEBI" id="CHEBI:18420"/>
        <label>2</label>
    </ligand>
</feature>
<feature type="binding site" evidence="1">
    <location>
        <position position="216"/>
    </location>
    <ligand>
        <name>Mg(2+)</name>
        <dbReference type="ChEBI" id="CHEBI:18420"/>
        <label>1</label>
        <note>catalytic</note>
    </ligand>
</feature>
<dbReference type="Proteomes" id="UP000619293">
    <property type="component" value="Unassembled WGS sequence"/>
</dbReference>
<name>A0A8J3NQM7_9ACTN</name>
<sequence length="266" mass="28592">MAMIDRIVEILRETAEAVVLPRFRNLADGEIVEKSPGDLVTVADREAEVMLTARLAALLPGSLVVGEEAVAADPDVLTRLDDDGAVWLIDPIDGTGNFAAGQEPFGMMVALMRGGVPVLAVIYEPVPGTVAAAEAGAGSYVDGVRMVLDHTPVGADQLRGAVMTKYLPAELREQVVSRLPNLSEAIPGLRCAAREYPELLRETRHFALFWRAKPWDHAPGALLMREAGGVVRHFDGADYDPVHPRNGLVVCRDDAVFGLVRSVLLA</sequence>
<feature type="binding site" evidence="1">
    <location>
        <position position="93"/>
    </location>
    <ligand>
        <name>Mg(2+)</name>
        <dbReference type="ChEBI" id="CHEBI:18420"/>
        <label>2</label>
    </ligand>
</feature>
<gene>
    <name evidence="2" type="ORF">Cch02nite_25240</name>
</gene>
<dbReference type="Gene3D" id="3.40.190.80">
    <property type="match status" value="1"/>
</dbReference>
<dbReference type="Pfam" id="PF00459">
    <property type="entry name" value="Inositol_P"/>
    <property type="match status" value="1"/>
</dbReference>
<accession>A0A8J3NQM7</accession>
<keyword evidence="3" id="KW-1185">Reference proteome</keyword>
<comment type="cofactor">
    <cofactor evidence="1">
        <name>Mg(2+)</name>
        <dbReference type="ChEBI" id="CHEBI:18420"/>
    </cofactor>
</comment>
<dbReference type="GO" id="GO:0006020">
    <property type="term" value="P:inositol metabolic process"/>
    <property type="evidence" value="ECO:0007669"/>
    <property type="project" value="TreeGrafter"/>
</dbReference>
<comment type="caution">
    <text evidence="2">The sequence shown here is derived from an EMBL/GenBank/DDBJ whole genome shotgun (WGS) entry which is preliminary data.</text>
</comment>
<evidence type="ECO:0000313" key="2">
    <source>
        <dbReference type="EMBL" id="GIF89080.1"/>
    </source>
</evidence>